<evidence type="ECO:0000256" key="2">
    <source>
        <dbReference type="ARBA" id="ARBA00023157"/>
    </source>
</evidence>
<dbReference type="GO" id="GO:0016020">
    <property type="term" value="C:membrane"/>
    <property type="evidence" value="ECO:0007669"/>
    <property type="project" value="TreeGrafter"/>
</dbReference>
<keyword evidence="1" id="KW-0732">Signal</keyword>
<evidence type="ECO:0000256" key="3">
    <source>
        <dbReference type="ARBA" id="ARBA00023319"/>
    </source>
</evidence>
<dbReference type="SMART" id="SM00406">
    <property type="entry name" value="IGv"/>
    <property type="match status" value="2"/>
</dbReference>
<protein>
    <submittedName>
        <fullName evidence="5">CD101 molecule</fullName>
    </submittedName>
</protein>
<dbReference type="InterPro" id="IPR013106">
    <property type="entry name" value="Ig_V-set"/>
</dbReference>
<organism evidence="5 6">
    <name type="scientific">Chelydra serpentina</name>
    <name type="common">Snapping turtle</name>
    <name type="synonym">Testudo serpentina</name>
    <dbReference type="NCBI Taxonomy" id="8475"/>
    <lineage>
        <taxon>Eukaryota</taxon>
        <taxon>Metazoa</taxon>
        <taxon>Chordata</taxon>
        <taxon>Craniata</taxon>
        <taxon>Vertebrata</taxon>
        <taxon>Euteleostomi</taxon>
        <taxon>Archelosauria</taxon>
        <taxon>Testudinata</taxon>
        <taxon>Testudines</taxon>
        <taxon>Cryptodira</taxon>
        <taxon>Durocryptodira</taxon>
        <taxon>Americhelydia</taxon>
        <taxon>Chelydroidea</taxon>
        <taxon>Chelydridae</taxon>
        <taxon>Chelydra</taxon>
    </lineage>
</organism>
<keyword evidence="6" id="KW-1185">Reference proteome</keyword>
<dbReference type="PANTHER" id="PTHR12207">
    <property type="entry name" value="V-SET AND TRANSMEMBRANE DOMAIN-CONTAINING PROTEIN"/>
    <property type="match status" value="1"/>
</dbReference>
<dbReference type="Gene3D" id="2.60.40.10">
    <property type="entry name" value="Immunoglobulins"/>
    <property type="match status" value="2"/>
</dbReference>
<keyword evidence="2" id="KW-1015">Disulfide bond</keyword>
<evidence type="ECO:0000259" key="4">
    <source>
        <dbReference type="PROSITE" id="PS50835"/>
    </source>
</evidence>
<feature type="domain" description="Ig-like" evidence="4">
    <location>
        <begin position="159"/>
        <end position="276"/>
    </location>
</feature>
<dbReference type="EMBL" id="JAHGAV010000175">
    <property type="protein sequence ID" value="KAG6929461.1"/>
    <property type="molecule type" value="Genomic_DNA"/>
</dbReference>
<name>A0A8T1SKG8_CHESE</name>
<dbReference type="InterPro" id="IPR051102">
    <property type="entry name" value="IgSF_V-set/TM_domain"/>
</dbReference>
<evidence type="ECO:0000313" key="5">
    <source>
        <dbReference type="EMBL" id="KAG6929461.1"/>
    </source>
</evidence>
<dbReference type="FunFam" id="2.60.40.10:FF:000491">
    <property type="entry name" value="Immunoglobulin superfamily, member 3"/>
    <property type="match status" value="1"/>
</dbReference>
<gene>
    <name evidence="5" type="primary">CD101</name>
    <name evidence="5" type="ORF">G0U57_005549</name>
</gene>
<reference evidence="5 6" key="1">
    <citation type="journal article" date="2020" name="G3 (Bethesda)">
        <title>Draft Genome of the Common Snapping Turtle, Chelydra serpentina, a Model for Phenotypic Plasticity in Reptiles.</title>
        <authorList>
            <person name="Das D."/>
            <person name="Singh S.K."/>
            <person name="Bierstedt J."/>
            <person name="Erickson A."/>
            <person name="Galli G.L.J."/>
            <person name="Crossley D.A. 2nd"/>
            <person name="Rhen T."/>
        </authorList>
    </citation>
    <scope>NUCLEOTIDE SEQUENCE [LARGE SCALE GENOMIC DNA]</scope>
    <source>
        <strain evidence="5">KW</strain>
    </source>
</reference>
<proteinExistence type="predicted"/>
<evidence type="ECO:0000256" key="1">
    <source>
        <dbReference type="ARBA" id="ARBA00022729"/>
    </source>
</evidence>
<dbReference type="PANTHER" id="PTHR12207:SF32">
    <property type="entry name" value="IG-LIKE DOMAIN-CONTAINING PROTEIN"/>
    <property type="match status" value="1"/>
</dbReference>
<dbReference type="Proteomes" id="UP000765507">
    <property type="component" value="Unassembled WGS sequence"/>
</dbReference>
<dbReference type="InterPro" id="IPR003599">
    <property type="entry name" value="Ig_sub"/>
</dbReference>
<sequence>TTDERYFGSYSAKMNLSVIPDTLSATMTPQALTQVEGDPLELICEVSKSTAQHTHLSVAWYHLQGSGDGKAKEILSLSKDFVLTPGSSYTQRFLSDVRLDKVGDTTYKLYIGRVQPSDQGQVYCEAVEWIQDPGGTWKDIAQKQTEKTSLTVRSQESHMQVSVLSSERKIVEGDTLILHCEVSGATSPLSVNWWHLRKSGDQLEHILGMERDGMLRPGPSYQERSANRDLRLEKVNSTMFTLVIYNTSATSDGGSYKCEVTAWSMDRSWKQAQEISVAISPLSLNLSATLISRTANVKFTQDFELFCQISAPISSPKCQYR</sequence>
<dbReference type="SUPFAM" id="SSF48726">
    <property type="entry name" value="Immunoglobulin"/>
    <property type="match status" value="2"/>
</dbReference>
<dbReference type="InterPro" id="IPR036179">
    <property type="entry name" value="Ig-like_dom_sf"/>
</dbReference>
<dbReference type="PROSITE" id="PS50835">
    <property type="entry name" value="IG_LIKE"/>
    <property type="match status" value="2"/>
</dbReference>
<comment type="caution">
    <text evidence="5">The sequence shown here is derived from an EMBL/GenBank/DDBJ whole genome shotgun (WGS) entry which is preliminary data.</text>
</comment>
<dbReference type="SMART" id="SM00409">
    <property type="entry name" value="IG"/>
    <property type="match status" value="2"/>
</dbReference>
<feature type="domain" description="Ig-like" evidence="4">
    <location>
        <begin position="20"/>
        <end position="126"/>
    </location>
</feature>
<dbReference type="InterPro" id="IPR007110">
    <property type="entry name" value="Ig-like_dom"/>
</dbReference>
<keyword evidence="3" id="KW-0393">Immunoglobulin domain</keyword>
<evidence type="ECO:0000313" key="6">
    <source>
        <dbReference type="Proteomes" id="UP000765507"/>
    </source>
</evidence>
<dbReference type="AlphaFoldDB" id="A0A8T1SKG8"/>
<dbReference type="CDD" id="cd00099">
    <property type="entry name" value="IgV"/>
    <property type="match status" value="1"/>
</dbReference>
<dbReference type="InterPro" id="IPR013783">
    <property type="entry name" value="Ig-like_fold"/>
</dbReference>
<accession>A0A8T1SKG8</accession>
<dbReference type="OrthoDB" id="9890427at2759"/>
<feature type="non-terminal residue" evidence="5">
    <location>
        <position position="321"/>
    </location>
</feature>